<dbReference type="RefSeq" id="WP_342589491.1">
    <property type="nucleotide sequence ID" value="NZ_JAGGLG010000025.1"/>
</dbReference>
<feature type="chain" id="PRO_5044941941" description="Germination protease" evidence="4">
    <location>
        <begin position="13"/>
        <end position="323"/>
    </location>
</feature>
<dbReference type="Pfam" id="PF03418">
    <property type="entry name" value="Peptidase_A25"/>
    <property type="match status" value="2"/>
</dbReference>
<dbReference type="SUPFAM" id="SSF53163">
    <property type="entry name" value="HybD-like"/>
    <property type="match status" value="1"/>
</dbReference>
<comment type="subunit">
    <text evidence="4">Homotetramer.</text>
</comment>
<evidence type="ECO:0000256" key="1">
    <source>
        <dbReference type="ARBA" id="ARBA00022670"/>
    </source>
</evidence>
<keyword evidence="2 4" id="KW-0378">Hydrolase</keyword>
<dbReference type="EMBL" id="JAGGLG010000025">
    <property type="protein sequence ID" value="MBP2019266.1"/>
    <property type="molecule type" value="Genomic_DNA"/>
</dbReference>
<dbReference type="InterPro" id="IPR005080">
    <property type="entry name" value="Peptidase_A25"/>
</dbReference>
<evidence type="ECO:0000313" key="5">
    <source>
        <dbReference type="EMBL" id="MBP2019266.1"/>
    </source>
</evidence>
<proteinExistence type="inferred from homology"/>
<dbReference type="PIRSF" id="PIRSF019549">
    <property type="entry name" value="Peptidase_A25"/>
    <property type="match status" value="1"/>
</dbReference>
<comment type="PTM">
    <text evidence="4">Autoproteolytically processed. The inactive tetrameric zymogen termed p46 autoprocesses to a smaller form termed p41, which is active only during spore germination.</text>
</comment>
<dbReference type="InterPro" id="IPR023430">
    <property type="entry name" value="Pept_HybD-like_dom_sf"/>
</dbReference>
<comment type="caution">
    <text evidence="5">The sequence shown here is derived from an EMBL/GenBank/DDBJ whole genome shotgun (WGS) entry which is preliminary data.</text>
</comment>
<comment type="function">
    <text evidence="4">Initiates the rapid degradation of small, acid-soluble proteins during spore germination.</text>
</comment>
<protein>
    <recommendedName>
        <fullName evidence="4">Germination protease</fullName>
        <ecNumber evidence="4">3.4.24.78</ecNumber>
    </recommendedName>
    <alternativeName>
        <fullName evidence="4">GPR endopeptidase</fullName>
    </alternativeName>
    <alternativeName>
        <fullName evidence="4">Germination proteinase</fullName>
    </alternativeName>
    <alternativeName>
        <fullName evidence="4">Spore protease</fullName>
    </alternativeName>
</protein>
<comment type="similarity">
    <text evidence="4">Belongs to the peptidase A25 family.</text>
</comment>
<evidence type="ECO:0000256" key="4">
    <source>
        <dbReference type="HAMAP-Rule" id="MF_00626"/>
    </source>
</evidence>
<dbReference type="HAMAP" id="MF_00626">
    <property type="entry name" value="Germination_prot"/>
    <property type="match status" value="1"/>
</dbReference>
<keyword evidence="1 4" id="KW-0645">Protease</keyword>
<dbReference type="Gene3D" id="3.40.50.1450">
    <property type="entry name" value="HybD-like"/>
    <property type="match status" value="1"/>
</dbReference>
<sequence length="323" mass="34792">MQTWEHLNPFTDLALEATAAARGDARTEIPGVTMREERYEHATVSWVEVLDQVGEQMIGKPIGNYVTIDAPELRRRNRDLQEQVGKVLVEQLDKLLDLKENDTVLVVGLGNWKATPDALGPRVTGKLLVTRHLRDYVPADVAGGLRAVAAIAPGVLGITGIETAEVIHGIVERINPAVVICIDALAARSVERIGTTIQIADTGIQPGGGIGNKRQALNKQSLGVPVIAIGVPTVVHAATIVQDAFEAMAGSFANTKPFFDLFRSPESRRQLLNEVLSPTVGELVVTPKEIDDLTEDMAKLIAGSLNAVLHTSVTAQDLLRHIN</sequence>
<reference evidence="5 6" key="1">
    <citation type="submission" date="2021-03" db="EMBL/GenBank/DDBJ databases">
        <title>Genomic Encyclopedia of Type Strains, Phase IV (KMG-IV): sequencing the most valuable type-strain genomes for metagenomic binning, comparative biology and taxonomic classification.</title>
        <authorList>
            <person name="Goeker M."/>
        </authorList>
    </citation>
    <scope>NUCLEOTIDE SEQUENCE [LARGE SCALE GENOMIC DNA]</scope>
    <source>
        <strain evidence="5 6">DSM 27138</strain>
    </source>
</reference>
<dbReference type="NCBIfam" id="TIGR01441">
    <property type="entry name" value="GPR"/>
    <property type="match status" value="1"/>
</dbReference>
<evidence type="ECO:0000313" key="6">
    <source>
        <dbReference type="Proteomes" id="UP001519289"/>
    </source>
</evidence>
<organism evidence="5 6">
    <name type="scientific">Symbiobacterium terraclitae</name>
    <dbReference type="NCBI Taxonomy" id="557451"/>
    <lineage>
        <taxon>Bacteria</taxon>
        <taxon>Bacillati</taxon>
        <taxon>Bacillota</taxon>
        <taxon>Clostridia</taxon>
        <taxon>Eubacteriales</taxon>
        <taxon>Symbiobacteriaceae</taxon>
        <taxon>Symbiobacterium</taxon>
    </lineage>
</organism>
<evidence type="ECO:0000256" key="2">
    <source>
        <dbReference type="ARBA" id="ARBA00022801"/>
    </source>
</evidence>
<feature type="propeptide" id="PRO_5044941940" evidence="4">
    <location>
        <begin position="1"/>
        <end position="12"/>
    </location>
</feature>
<dbReference type="GO" id="GO:0008233">
    <property type="term" value="F:peptidase activity"/>
    <property type="evidence" value="ECO:0007669"/>
    <property type="project" value="UniProtKB-KW"/>
</dbReference>
<dbReference type="Proteomes" id="UP001519289">
    <property type="component" value="Unassembled WGS sequence"/>
</dbReference>
<keyword evidence="3 4" id="KW-0865">Zymogen</keyword>
<accession>A0ABS4JWC1</accession>
<evidence type="ECO:0000256" key="3">
    <source>
        <dbReference type="ARBA" id="ARBA00023145"/>
    </source>
</evidence>
<dbReference type="GO" id="GO:0006508">
    <property type="term" value="P:proteolysis"/>
    <property type="evidence" value="ECO:0007669"/>
    <property type="project" value="UniProtKB-KW"/>
</dbReference>
<gene>
    <name evidence="4" type="primary">gpr</name>
    <name evidence="5" type="ORF">J2Z79_002693</name>
</gene>
<keyword evidence="6" id="KW-1185">Reference proteome</keyword>
<comment type="catalytic activity">
    <reaction evidence="4">
        <text>Endopeptidase action with P4 Glu or Asp, P1 preferably Glu &gt; Asp, P1' hydrophobic and P2' Ala.</text>
        <dbReference type="EC" id="3.4.24.78"/>
    </reaction>
</comment>
<dbReference type="EC" id="3.4.24.78" evidence="4"/>
<name>A0ABS4JWC1_9FIRM</name>